<evidence type="ECO:0000256" key="1">
    <source>
        <dbReference type="ARBA" id="ARBA00022614"/>
    </source>
</evidence>
<dbReference type="InterPro" id="IPR013210">
    <property type="entry name" value="LRR_N_plant-typ"/>
</dbReference>
<feature type="domain" description="Leucine-rich repeat-containing N-terminal plant-type" evidence="3">
    <location>
        <begin position="8"/>
        <end position="47"/>
    </location>
</feature>
<evidence type="ECO:0000313" key="5">
    <source>
        <dbReference type="Proteomes" id="UP000006729"/>
    </source>
</evidence>
<evidence type="ECO:0000259" key="3">
    <source>
        <dbReference type="Pfam" id="PF08263"/>
    </source>
</evidence>
<dbReference type="Gene3D" id="3.80.10.10">
    <property type="entry name" value="Ribonuclease Inhibitor"/>
    <property type="match status" value="1"/>
</dbReference>
<sequence length="74" mass="8251">MASSVECNTEGDALSAWNANLADPSNLLQSWAPTLVNLCAWFQATCNSNDSVGRVYVPSFRTLLFFRSLPFTFW</sequence>
<dbReference type="EMBL" id="CM009292">
    <property type="protein sequence ID" value="PNT45993.1"/>
    <property type="molecule type" value="Genomic_DNA"/>
</dbReference>
<evidence type="ECO:0000256" key="2">
    <source>
        <dbReference type="ARBA" id="ARBA00022737"/>
    </source>
</evidence>
<dbReference type="EMBL" id="CM009292">
    <property type="protein sequence ID" value="PNT45992.1"/>
    <property type="molecule type" value="Genomic_DNA"/>
</dbReference>
<dbReference type="InParanoid" id="A0A2K2B884"/>
<accession>A0A2K2B884</accession>
<dbReference type="STRING" id="3694.A0A2K2B884"/>
<dbReference type="AlphaFoldDB" id="A0A2K2B884"/>
<reference evidence="4" key="2">
    <citation type="submission" date="2017-07" db="EMBL/GenBank/DDBJ databases">
        <title>WGS assembly of Populus trichocarpa.</title>
        <authorList>
            <person name="Tuskan G."/>
            <person name="Difazio S."/>
            <person name="Jansson S."/>
            <person name="Bohlmann J."/>
            <person name="Grigoriev I."/>
            <person name="Hellsten U."/>
            <person name="Putnam N."/>
            <person name="Ralph S."/>
            <person name="Rombauts S."/>
            <person name="Salamov A."/>
            <person name="Schein J."/>
            <person name="Sterck L."/>
            <person name="Aerts A."/>
            <person name="Bhalerao R."/>
            <person name="Bhalerao R."/>
            <person name="Blaudez D."/>
            <person name="Boerjan W."/>
            <person name="Brun A."/>
            <person name="Brunner A."/>
            <person name="Busov V."/>
            <person name="Campbell M."/>
            <person name="Carlson J."/>
            <person name="Chalot M."/>
            <person name="Chapman J."/>
            <person name="Chen G."/>
            <person name="Cooper D."/>
            <person name="Coutinho P."/>
            <person name="Couturier J."/>
            <person name="Covert S."/>
            <person name="Cronk Q."/>
            <person name="Cunningham R."/>
            <person name="Davis J."/>
            <person name="Degroeve S."/>
            <person name="Dejardin A."/>
            <person name="Depamphilis C."/>
            <person name="Detter J."/>
            <person name="Dirks B."/>
            <person name="Dubchak I."/>
            <person name="Duplessis S."/>
            <person name="Ehlting J."/>
            <person name="Ellis B."/>
            <person name="Gendler K."/>
            <person name="Goodstein D."/>
            <person name="Gribskov M."/>
            <person name="Grimwood J."/>
            <person name="Groover A."/>
            <person name="Gunter L."/>
            <person name="Hamberger B."/>
            <person name="Heinze B."/>
            <person name="Helariutta Y."/>
            <person name="Henrissat B."/>
            <person name="Holligan D."/>
            <person name="Holt R."/>
            <person name="Huang W."/>
            <person name="Islam-Faridi N."/>
            <person name="Jones S."/>
            <person name="Jones-Rhoades M."/>
            <person name="Jorgensen R."/>
            <person name="Joshi C."/>
            <person name="Kangasjarvi J."/>
            <person name="Karlsson J."/>
            <person name="Kelleher C."/>
            <person name="Kirkpatrick R."/>
            <person name="Kirst M."/>
            <person name="Kohler A."/>
            <person name="Kalluri U."/>
            <person name="Larimer F."/>
            <person name="Leebens-Mack J."/>
            <person name="Leple J."/>
            <person name="Locascio P."/>
            <person name="Lou Y."/>
            <person name="Lucas S."/>
            <person name="Martin F."/>
            <person name="Montanini B."/>
            <person name="Napoli C."/>
            <person name="Nelson D."/>
            <person name="Nelson C."/>
            <person name="Nieminen K."/>
            <person name="Nilsson O."/>
            <person name="Pereda V."/>
            <person name="Peter G."/>
            <person name="Philippe R."/>
            <person name="Pilate G."/>
            <person name="Poliakov A."/>
            <person name="Razumovskaya J."/>
            <person name="Richardson P."/>
            <person name="Rinaldi C."/>
            <person name="Ritland K."/>
            <person name="Rouze P."/>
            <person name="Ryaboy D."/>
            <person name="Schmutz J."/>
            <person name="Schrader J."/>
            <person name="Segerman B."/>
            <person name="Shin H."/>
            <person name="Siddiqui A."/>
            <person name="Sterky F."/>
            <person name="Terry A."/>
            <person name="Tsai C."/>
            <person name="Uberbacher E."/>
            <person name="Unneberg P."/>
            <person name="Vahala J."/>
            <person name="Wall K."/>
            <person name="Wessler S."/>
            <person name="Yang G."/>
            <person name="Yin T."/>
            <person name="Douglas C."/>
            <person name="Marra M."/>
            <person name="Sandberg G."/>
            <person name="Van De Peer Y."/>
            <person name="Rokhsar D."/>
        </authorList>
    </citation>
    <scope>NUCLEOTIDE SEQUENCE</scope>
    <source>
        <strain evidence="4">Nisqually-1</strain>
    </source>
</reference>
<dbReference type="Pfam" id="PF08263">
    <property type="entry name" value="LRRNT_2"/>
    <property type="match status" value="1"/>
</dbReference>
<dbReference type="Proteomes" id="UP000006729">
    <property type="component" value="Chromosome 3"/>
</dbReference>
<keyword evidence="1" id="KW-0433">Leucine-rich repeat</keyword>
<proteinExistence type="predicted"/>
<reference evidence="4 5" key="1">
    <citation type="journal article" date="2006" name="Science">
        <title>The genome of black cottonwood, Populus trichocarpa (Torr. &amp; Gray).</title>
        <authorList>
            <person name="Tuskan G.A."/>
            <person name="Difazio S."/>
            <person name="Jansson S."/>
            <person name="Bohlmann J."/>
            <person name="Grigoriev I."/>
            <person name="Hellsten U."/>
            <person name="Putnam N."/>
            <person name="Ralph S."/>
            <person name="Rombauts S."/>
            <person name="Salamov A."/>
            <person name="Schein J."/>
            <person name="Sterck L."/>
            <person name="Aerts A."/>
            <person name="Bhalerao R.R."/>
            <person name="Bhalerao R.P."/>
            <person name="Blaudez D."/>
            <person name="Boerjan W."/>
            <person name="Brun A."/>
            <person name="Brunner A."/>
            <person name="Busov V."/>
            <person name="Campbell M."/>
            <person name="Carlson J."/>
            <person name="Chalot M."/>
            <person name="Chapman J."/>
            <person name="Chen G.L."/>
            <person name="Cooper D."/>
            <person name="Coutinho P.M."/>
            <person name="Couturier J."/>
            <person name="Covert S."/>
            <person name="Cronk Q."/>
            <person name="Cunningham R."/>
            <person name="Davis J."/>
            <person name="Degroeve S."/>
            <person name="Dejardin A."/>
            <person name="Depamphilis C."/>
            <person name="Detter J."/>
            <person name="Dirks B."/>
            <person name="Dubchak I."/>
            <person name="Duplessis S."/>
            <person name="Ehlting J."/>
            <person name="Ellis B."/>
            <person name="Gendler K."/>
            <person name="Goodstein D."/>
            <person name="Gribskov M."/>
            <person name="Grimwood J."/>
            <person name="Groover A."/>
            <person name="Gunter L."/>
            <person name="Hamberger B."/>
            <person name="Heinze B."/>
            <person name="Helariutta Y."/>
            <person name="Henrissat B."/>
            <person name="Holligan D."/>
            <person name="Holt R."/>
            <person name="Huang W."/>
            <person name="Islam-Faridi N."/>
            <person name="Jones S."/>
            <person name="Jones-Rhoades M."/>
            <person name="Jorgensen R."/>
            <person name="Joshi C."/>
            <person name="Kangasjarvi J."/>
            <person name="Karlsson J."/>
            <person name="Kelleher C."/>
            <person name="Kirkpatrick R."/>
            <person name="Kirst M."/>
            <person name="Kohler A."/>
            <person name="Kalluri U."/>
            <person name="Larimer F."/>
            <person name="Leebens-Mack J."/>
            <person name="Leple J.C."/>
            <person name="Locascio P."/>
            <person name="Lou Y."/>
            <person name="Lucas S."/>
            <person name="Martin F."/>
            <person name="Montanini B."/>
            <person name="Napoli C."/>
            <person name="Nelson D.R."/>
            <person name="Nelson C."/>
            <person name="Nieminen K."/>
            <person name="Nilsson O."/>
            <person name="Pereda V."/>
            <person name="Peter G."/>
            <person name="Philippe R."/>
            <person name="Pilate G."/>
            <person name="Poliakov A."/>
            <person name="Razumovskaya J."/>
            <person name="Richardson P."/>
            <person name="Rinaldi C."/>
            <person name="Ritland K."/>
            <person name="Rouze P."/>
            <person name="Ryaboy D."/>
            <person name="Schmutz J."/>
            <person name="Schrader J."/>
            <person name="Segerman B."/>
            <person name="Shin H."/>
            <person name="Siddiqui A."/>
            <person name="Sterky F."/>
            <person name="Terry A."/>
            <person name="Tsai C.J."/>
            <person name="Uberbacher E."/>
            <person name="Unneberg P."/>
            <person name="Vahala J."/>
            <person name="Wall K."/>
            <person name="Wessler S."/>
            <person name="Yang G."/>
            <person name="Yin T."/>
            <person name="Douglas C."/>
            <person name="Marra M."/>
            <person name="Sandberg G."/>
            <person name="Van de Peer Y."/>
            <person name="Rokhsar D."/>
        </authorList>
    </citation>
    <scope>NUCLEOTIDE SEQUENCE [LARGE SCALE GENOMIC DNA]</scope>
    <source>
        <strain evidence="5">cv. Nisqually</strain>
        <strain evidence="4">Nisqually-1</strain>
    </source>
</reference>
<keyword evidence="2" id="KW-0677">Repeat</keyword>
<dbReference type="InterPro" id="IPR032675">
    <property type="entry name" value="LRR_dom_sf"/>
</dbReference>
<keyword evidence="5" id="KW-1185">Reference proteome</keyword>
<gene>
    <name evidence="4" type="ORF">POPTR_003G166100</name>
</gene>
<name>A0A2K2B884_POPTR</name>
<organism evidence="4 5">
    <name type="scientific">Populus trichocarpa</name>
    <name type="common">Western balsam poplar</name>
    <name type="synonym">Populus balsamifera subsp. trichocarpa</name>
    <dbReference type="NCBI Taxonomy" id="3694"/>
    <lineage>
        <taxon>Eukaryota</taxon>
        <taxon>Viridiplantae</taxon>
        <taxon>Streptophyta</taxon>
        <taxon>Embryophyta</taxon>
        <taxon>Tracheophyta</taxon>
        <taxon>Spermatophyta</taxon>
        <taxon>Magnoliopsida</taxon>
        <taxon>eudicotyledons</taxon>
        <taxon>Gunneridae</taxon>
        <taxon>Pentapetalae</taxon>
        <taxon>rosids</taxon>
        <taxon>fabids</taxon>
        <taxon>Malpighiales</taxon>
        <taxon>Salicaceae</taxon>
        <taxon>Saliceae</taxon>
        <taxon>Populus</taxon>
    </lineage>
</organism>
<protein>
    <recommendedName>
        <fullName evidence="3">Leucine-rich repeat-containing N-terminal plant-type domain-containing protein</fullName>
    </recommendedName>
</protein>
<evidence type="ECO:0000313" key="4">
    <source>
        <dbReference type="EMBL" id="PNT45993.1"/>
    </source>
</evidence>